<keyword evidence="2" id="KW-1185">Reference proteome</keyword>
<evidence type="ECO:0000313" key="1">
    <source>
        <dbReference type="EMBL" id="KAJ5108702.1"/>
    </source>
</evidence>
<proteinExistence type="predicted"/>
<gene>
    <name evidence="1" type="ORF">N7456_005377</name>
</gene>
<dbReference type="Proteomes" id="UP001149165">
    <property type="component" value="Unassembled WGS sequence"/>
</dbReference>
<reference evidence="1" key="2">
    <citation type="journal article" date="2023" name="IMA Fungus">
        <title>Comparative genomic study of the Penicillium genus elucidates a diverse pangenome and 15 lateral gene transfer events.</title>
        <authorList>
            <person name="Petersen C."/>
            <person name="Sorensen T."/>
            <person name="Nielsen M.R."/>
            <person name="Sondergaard T.E."/>
            <person name="Sorensen J.L."/>
            <person name="Fitzpatrick D.A."/>
            <person name="Frisvad J.C."/>
            <person name="Nielsen K.L."/>
        </authorList>
    </citation>
    <scope>NUCLEOTIDE SEQUENCE</scope>
    <source>
        <strain evidence="1">IBT 30069</strain>
    </source>
</reference>
<dbReference type="AlphaFoldDB" id="A0A9W9FYD7"/>
<sequence length="81" mass="8855">MTPKDLGVLFVPFIAAFAIPNAPTQHQLSATEHLSKAVPLDNSPYGYMVNLFTDWASIIDCDDILNAPFDNLQAIHKLEAG</sequence>
<name>A0A9W9FYD7_9EURO</name>
<dbReference type="OrthoDB" id="10552903at2759"/>
<organism evidence="1 2">
    <name type="scientific">Penicillium angulare</name>
    <dbReference type="NCBI Taxonomy" id="116970"/>
    <lineage>
        <taxon>Eukaryota</taxon>
        <taxon>Fungi</taxon>
        <taxon>Dikarya</taxon>
        <taxon>Ascomycota</taxon>
        <taxon>Pezizomycotina</taxon>
        <taxon>Eurotiomycetes</taxon>
        <taxon>Eurotiomycetidae</taxon>
        <taxon>Eurotiales</taxon>
        <taxon>Aspergillaceae</taxon>
        <taxon>Penicillium</taxon>
    </lineage>
</organism>
<protein>
    <submittedName>
        <fullName evidence="1">Arginase family protein</fullName>
    </submittedName>
</protein>
<accession>A0A9W9FYD7</accession>
<evidence type="ECO:0000313" key="2">
    <source>
        <dbReference type="Proteomes" id="UP001149165"/>
    </source>
</evidence>
<reference evidence="1" key="1">
    <citation type="submission" date="2022-11" db="EMBL/GenBank/DDBJ databases">
        <authorList>
            <person name="Petersen C."/>
        </authorList>
    </citation>
    <scope>NUCLEOTIDE SEQUENCE</scope>
    <source>
        <strain evidence="1">IBT 30069</strain>
    </source>
</reference>
<dbReference type="EMBL" id="JAPQKH010000003">
    <property type="protein sequence ID" value="KAJ5108702.1"/>
    <property type="molecule type" value="Genomic_DNA"/>
</dbReference>
<comment type="caution">
    <text evidence="1">The sequence shown here is derived from an EMBL/GenBank/DDBJ whole genome shotgun (WGS) entry which is preliminary data.</text>
</comment>